<keyword evidence="2" id="KW-1185">Reference proteome</keyword>
<gene>
    <name evidence="1" type="ORF">LX12_004245</name>
</gene>
<dbReference type="RefSeq" id="WP_253656603.1">
    <property type="nucleotide sequence ID" value="NZ_BAAAOE010000002.1"/>
</dbReference>
<reference evidence="1 2" key="1">
    <citation type="submission" date="2022-06" db="EMBL/GenBank/DDBJ databases">
        <title>Genomic Encyclopedia of Archaeal and Bacterial Type Strains, Phase II (KMG-II): from individual species to whole genera.</title>
        <authorList>
            <person name="Goeker M."/>
        </authorList>
    </citation>
    <scope>NUCLEOTIDE SEQUENCE [LARGE SCALE GENOMIC DNA]</scope>
    <source>
        <strain evidence="1 2">DSM 45037</strain>
    </source>
</reference>
<comment type="caution">
    <text evidence="1">The sequence shown here is derived from an EMBL/GenBank/DDBJ whole genome shotgun (WGS) entry which is preliminary data.</text>
</comment>
<sequence length="57" mass="5953">MTGIDPILAAQVAWRMLATPTDGPFDALGVDEKAALMELGLDDPAIREAATVTVEIA</sequence>
<accession>A0ABT1H8J3</accession>
<name>A0ABT1H8J3_9NOCA</name>
<evidence type="ECO:0000313" key="2">
    <source>
        <dbReference type="Proteomes" id="UP001205740"/>
    </source>
</evidence>
<dbReference type="Proteomes" id="UP001205740">
    <property type="component" value="Unassembled WGS sequence"/>
</dbReference>
<proteinExistence type="predicted"/>
<protein>
    <submittedName>
        <fullName evidence="1">Uncharacterized protein</fullName>
    </submittedName>
</protein>
<organism evidence="1 2">
    <name type="scientific">Williamsia serinedens</name>
    <dbReference type="NCBI Taxonomy" id="391736"/>
    <lineage>
        <taxon>Bacteria</taxon>
        <taxon>Bacillati</taxon>
        <taxon>Actinomycetota</taxon>
        <taxon>Actinomycetes</taxon>
        <taxon>Mycobacteriales</taxon>
        <taxon>Nocardiaceae</taxon>
        <taxon>Williamsia</taxon>
    </lineage>
</organism>
<evidence type="ECO:0000313" key="1">
    <source>
        <dbReference type="EMBL" id="MCP2163032.1"/>
    </source>
</evidence>
<dbReference type="EMBL" id="JAMTCG010000011">
    <property type="protein sequence ID" value="MCP2163032.1"/>
    <property type="molecule type" value="Genomic_DNA"/>
</dbReference>